<comment type="subunit">
    <text evidence="2">Monomer.</text>
</comment>
<evidence type="ECO:0000256" key="12">
    <source>
        <dbReference type="ARBA" id="ARBA00049091"/>
    </source>
</evidence>
<evidence type="ECO:0000256" key="8">
    <source>
        <dbReference type="ARBA" id="ARBA00023284"/>
    </source>
</evidence>
<feature type="active site" description="Cysteine sulfenic acid (-SOH) intermediate; for peroxidase activity" evidence="13">
    <location>
        <position position="78"/>
    </location>
</feature>
<dbReference type="PANTHER" id="PTHR42801:SF4">
    <property type="entry name" value="AHPC_TSA FAMILY PROTEIN"/>
    <property type="match status" value="1"/>
</dbReference>
<evidence type="ECO:0000256" key="9">
    <source>
        <dbReference type="ARBA" id="ARBA00032824"/>
    </source>
</evidence>
<keyword evidence="17" id="KW-1185">Reference proteome</keyword>
<keyword evidence="4" id="KW-0575">Peroxidase</keyword>
<keyword evidence="6" id="KW-0560">Oxidoreductase</keyword>
<dbReference type="PIRSF" id="PIRSF000239">
    <property type="entry name" value="AHPC"/>
    <property type="match status" value="1"/>
</dbReference>
<proteinExistence type="inferred from homology"/>
<dbReference type="AlphaFoldDB" id="A0A1U7IZZ9"/>
<comment type="similarity">
    <text evidence="10">Belongs to the peroxiredoxin family. BCP/PrxQ subfamily.</text>
</comment>
<dbReference type="InterPro" id="IPR013766">
    <property type="entry name" value="Thioredoxin_domain"/>
</dbReference>
<feature type="signal peptide" evidence="14">
    <location>
        <begin position="1"/>
        <end position="29"/>
    </location>
</feature>
<dbReference type="InterPro" id="IPR050924">
    <property type="entry name" value="Peroxiredoxin_BCP/PrxQ"/>
</dbReference>
<dbReference type="EMBL" id="MRCG01000021">
    <property type="protein sequence ID" value="OKH44663.1"/>
    <property type="molecule type" value="Genomic_DNA"/>
</dbReference>
<dbReference type="STRING" id="549789.NIES30_21865"/>
<comment type="caution">
    <text evidence="16">The sequence shown here is derived from an EMBL/GenBank/DDBJ whole genome shotgun (WGS) entry which is preliminary data.</text>
</comment>
<evidence type="ECO:0000256" key="10">
    <source>
        <dbReference type="ARBA" id="ARBA00038489"/>
    </source>
</evidence>
<evidence type="ECO:0000256" key="13">
    <source>
        <dbReference type="PIRSR" id="PIRSR000239-1"/>
    </source>
</evidence>
<keyword evidence="8" id="KW-0676">Redox-active center</keyword>
<evidence type="ECO:0000256" key="7">
    <source>
        <dbReference type="ARBA" id="ARBA00023157"/>
    </source>
</evidence>
<evidence type="ECO:0000256" key="3">
    <source>
        <dbReference type="ARBA" id="ARBA00013017"/>
    </source>
</evidence>
<reference evidence="16 17" key="1">
    <citation type="submission" date="2016-11" db="EMBL/GenBank/DDBJ databases">
        <title>Draft Genome Sequences of Nine Cyanobacterial Strains from Diverse Habitats.</title>
        <authorList>
            <person name="Zhu T."/>
            <person name="Hou S."/>
            <person name="Lu X."/>
            <person name="Hess W.R."/>
        </authorList>
    </citation>
    <scope>NUCLEOTIDE SEQUENCE [LARGE SCALE GENOMIC DNA]</scope>
    <source>
        <strain evidence="16 17">NIES-30</strain>
    </source>
</reference>
<sequence length="183" mass="20049">MNRRRLLRAALGFCLAWLSWMISPAPALALGGTQIPIGEPAPEFTLPSNAGDGEISLADFRNQWVVLYFYPRDFTSGCTIEAQRFERDIAEYKARNAQVVGISADSVESHAEFCDSEGLEFPLLSDPKGAVSKAYGSWLGAMSLRHTYIIGPDGTMQARFLGVQPVIHSREVLAALDELQAKS</sequence>
<feature type="domain" description="Thioredoxin" evidence="15">
    <location>
        <begin position="35"/>
        <end position="181"/>
    </location>
</feature>
<dbReference type="RefSeq" id="WP_073610580.1">
    <property type="nucleotide sequence ID" value="NZ_MRCG01000021.1"/>
</dbReference>
<dbReference type="InterPro" id="IPR000866">
    <property type="entry name" value="AhpC/TSA"/>
</dbReference>
<evidence type="ECO:0000259" key="15">
    <source>
        <dbReference type="PROSITE" id="PS51352"/>
    </source>
</evidence>
<comment type="function">
    <text evidence="1">Thiol-specific peroxidase that catalyzes the reduction of hydrogen peroxide and organic hydroperoxides to water and alcohols, respectively. Plays a role in cell protection against oxidative stress by detoxifying peroxides and as sensor of hydrogen peroxide-mediated signaling events.</text>
</comment>
<feature type="chain" id="PRO_5012707863" description="thioredoxin-dependent peroxiredoxin" evidence="14">
    <location>
        <begin position="30"/>
        <end position="183"/>
    </location>
</feature>
<dbReference type="Proteomes" id="UP000185557">
    <property type="component" value="Unassembled WGS sequence"/>
</dbReference>
<dbReference type="SUPFAM" id="SSF52833">
    <property type="entry name" value="Thioredoxin-like"/>
    <property type="match status" value="1"/>
</dbReference>
<evidence type="ECO:0000256" key="11">
    <source>
        <dbReference type="ARBA" id="ARBA00041373"/>
    </source>
</evidence>
<dbReference type="OrthoDB" id="9801080at2"/>
<evidence type="ECO:0000313" key="17">
    <source>
        <dbReference type="Proteomes" id="UP000185557"/>
    </source>
</evidence>
<evidence type="ECO:0000256" key="5">
    <source>
        <dbReference type="ARBA" id="ARBA00022862"/>
    </source>
</evidence>
<organism evidence="16 17">
    <name type="scientific">Phormidium tenue NIES-30</name>
    <dbReference type="NCBI Taxonomy" id="549789"/>
    <lineage>
        <taxon>Bacteria</taxon>
        <taxon>Bacillati</taxon>
        <taxon>Cyanobacteriota</taxon>
        <taxon>Cyanophyceae</taxon>
        <taxon>Oscillatoriophycideae</taxon>
        <taxon>Oscillatoriales</taxon>
        <taxon>Oscillatoriaceae</taxon>
        <taxon>Phormidium</taxon>
    </lineage>
</organism>
<dbReference type="PANTHER" id="PTHR42801">
    <property type="entry name" value="THIOREDOXIN-DEPENDENT PEROXIDE REDUCTASE"/>
    <property type="match status" value="1"/>
</dbReference>
<dbReference type="InterPro" id="IPR036249">
    <property type="entry name" value="Thioredoxin-like_sf"/>
</dbReference>
<accession>A0A1U7IZZ9</accession>
<dbReference type="GO" id="GO:0008379">
    <property type="term" value="F:thioredoxin peroxidase activity"/>
    <property type="evidence" value="ECO:0007669"/>
    <property type="project" value="TreeGrafter"/>
</dbReference>
<dbReference type="GO" id="GO:0005737">
    <property type="term" value="C:cytoplasm"/>
    <property type="evidence" value="ECO:0007669"/>
    <property type="project" value="TreeGrafter"/>
</dbReference>
<dbReference type="Pfam" id="PF00578">
    <property type="entry name" value="AhpC-TSA"/>
    <property type="match status" value="1"/>
</dbReference>
<dbReference type="GO" id="GO:0034599">
    <property type="term" value="P:cellular response to oxidative stress"/>
    <property type="evidence" value="ECO:0007669"/>
    <property type="project" value="TreeGrafter"/>
</dbReference>
<dbReference type="InterPro" id="IPR024706">
    <property type="entry name" value="Peroxiredoxin_AhpC-typ"/>
</dbReference>
<gene>
    <name evidence="16" type="ORF">NIES30_21865</name>
</gene>
<evidence type="ECO:0000256" key="1">
    <source>
        <dbReference type="ARBA" id="ARBA00003330"/>
    </source>
</evidence>
<keyword evidence="14" id="KW-0732">Signal</keyword>
<dbReference type="Gene3D" id="3.40.30.10">
    <property type="entry name" value="Glutaredoxin"/>
    <property type="match status" value="1"/>
</dbReference>
<dbReference type="GO" id="GO:0045454">
    <property type="term" value="P:cell redox homeostasis"/>
    <property type="evidence" value="ECO:0007669"/>
    <property type="project" value="TreeGrafter"/>
</dbReference>
<protein>
    <recommendedName>
        <fullName evidence="3">thioredoxin-dependent peroxiredoxin</fullName>
        <ecNumber evidence="3">1.11.1.24</ecNumber>
    </recommendedName>
    <alternativeName>
        <fullName evidence="11">Bacterioferritin comigratory protein</fullName>
    </alternativeName>
    <alternativeName>
        <fullName evidence="9">Thioredoxin peroxidase</fullName>
    </alternativeName>
</protein>
<evidence type="ECO:0000256" key="6">
    <source>
        <dbReference type="ARBA" id="ARBA00023002"/>
    </source>
</evidence>
<evidence type="ECO:0000313" key="16">
    <source>
        <dbReference type="EMBL" id="OKH44663.1"/>
    </source>
</evidence>
<evidence type="ECO:0000256" key="2">
    <source>
        <dbReference type="ARBA" id="ARBA00011245"/>
    </source>
</evidence>
<dbReference type="CDD" id="cd03017">
    <property type="entry name" value="PRX_BCP"/>
    <property type="match status" value="1"/>
</dbReference>
<dbReference type="EC" id="1.11.1.24" evidence="3"/>
<evidence type="ECO:0000256" key="4">
    <source>
        <dbReference type="ARBA" id="ARBA00022559"/>
    </source>
</evidence>
<evidence type="ECO:0000256" key="14">
    <source>
        <dbReference type="SAM" id="SignalP"/>
    </source>
</evidence>
<keyword evidence="7" id="KW-1015">Disulfide bond</keyword>
<name>A0A1U7IZZ9_9CYAN</name>
<dbReference type="PROSITE" id="PS51352">
    <property type="entry name" value="THIOREDOXIN_2"/>
    <property type="match status" value="1"/>
</dbReference>
<keyword evidence="5" id="KW-0049">Antioxidant</keyword>
<comment type="catalytic activity">
    <reaction evidence="12">
        <text>a hydroperoxide + [thioredoxin]-dithiol = an alcohol + [thioredoxin]-disulfide + H2O</text>
        <dbReference type="Rhea" id="RHEA:62620"/>
        <dbReference type="Rhea" id="RHEA-COMP:10698"/>
        <dbReference type="Rhea" id="RHEA-COMP:10700"/>
        <dbReference type="ChEBI" id="CHEBI:15377"/>
        <dbReference type="ChEBI" id="CHEBI:29950"/>
        <dbReference type="ChEBI" id="CHEBI:30879"/>
        <dbReference type="ChEBI" id="CHEBI:35924"/>
        <dbReference type="ChEBI" id="CHEBI:50058"/>
        <dbReference type="EC" id="1.11.1.24"/>
    </reaction>
</comment>